<gene>
    <name evidence="3" type="ORF">EV694_0970</name>
</gene>
<keyword evidence="1" id="KW-0472">Membrane</keyword>
<evidence type="ECO:0000259" key="2">
    <source>
        <dbReference type="Pfam" id="PF06889"/>
    </source>
</evidence>
<accession>A0A4R1FWF9</accession>
<reference evidence="3 4" key="1">
    <citation type="submission" date="2019-03" db="EMBL/GenBank/DDBJ databases">
        <title>Genomic Encyclopedia of Type Strains, Phase IV (KMG-IV): sequencing the most valuable type-strain genomes for metagenomic binning, comparative biology and taxonomic classification.</title>
        <authorList>
            <person name="Goeker M."/>
        </authorList>
    </citation>
    <scope>NUCLEOTIDE SEQUENCE [LARGE SCALE GENOMIC DNA]</scope>
    <source>
        <strain evidence="3 4">DSM 15534</strain>
    </source>
</reference>
<dbReference type="Proteomes" id="UP000294702">
    <property type="component" value="Unassembled WGS sequence"/>
</dbReference>
<dbReference type="Pfam" id="PF06889">
    <property type="entry name" value="DUF1266"/>
    <property type="match status" value="1"/>
</dbReference>
<dbReference type="RefSeq" id="WP_132689976.1">
    <property type="nucleotide sequence ID" value="NZ_SMFT01000002.1"/>
</dbReference>
<evidence type="ECO:0000313" key="3">
    <source>
        <dbReference type="EMBL" id="TCJ98560.1"/>
    </source>
</evidence>
<comment type="caution">
    <text evidence="3">The sequence shown here is derived from an EMBL/GenBank/DDBJ whole genome shotgun (WGS) entry which is preliminary data.</text>
</comment>
<protein>
    <submittedName>
        <fullName evidence="3">Uncharacterized protein DUF1266</fullName>
    </submittedName>
</protein>
<feature type="domain" description="DUF1266" evidence="2">
    <location>
        <begin position="177"/>
        <end position="328"/>
    </location>
</feature>
<proteinExistence type="predicted"/>
<keyword evidence="4" id="KW-1185">Reference proteome</keyword>
<feature type="transmembrane region" description="Helical" evidence="1">
    <location>
        <begin position="12"/>
        <end position="33"/>
    </location>
</feature>
<keyword evidence="1" id="KW-1133">Transmembrane helix</keyword>
<name>A0A4R1FWF9_9PAST</name>
<keyword evidence="1" id="KW-0812">Transmembrane</keyword>
<dbReference type="InterPro" id="IPR009677">
    <property type="entry name" value="DUF1266"/>
</dbReference>
<dbReference type="OrthoDB" id="5679397at2"/>
<organism evidence="3 4">
    <name type="scientific">Volucribacter psittacicida</name>
    <dbReference type="NCBI Taxonomy" id="203482"/>
    <lineage>
        <taxon>Bacteria</taxon>
        <taxon>Pseudomonadati</taxon>
        <taxon>Pseudomonadota</taxon>
        <taxon>Gammaproteobacteria</taxon>
        <taxon>Pasteurellales</taxon>
        <taxon>Pasteurellaceae</taxon>
        <taxon>Volucribacter</taxon>
    </lineage>
</organism>
<feature type="transmembrane region" description="Helical" evidence="1">
    <location>
        <begin position="53"/>
        <end position="75"/>
    </location>
</feature>
<dbReference type="EMBL" id="SMFT01000002">
    <property type="protein sequence ID" value="TCJ98560.1"/>
    <property type="molecule type" value="Genomic_DNA"/>
</dbReference>
<evidence type="ECO:0000256" key="1">
    <source>
        <dbReference type="SAM" id="Phobius"/>
    </source>
</evidence>
<dbReference type="AlphaFoldDB" id="A0A4R1FWF9"/>
<sequence length="347" mass="39770">MNIKQKLYLKQLDFLRPLLGLIILLGLLFFYGLEDFDKLFAQVGFHLPHWLIYALYAVFAVYALWRTFFGCIMLLDIKHMKKAKCFFALVRNKQPEVKIENIAEQYALLATLFYESSNIHFYDKASLQGLANNPDYIPPYRQDKQGNIVGGSHFINSLEAFYSTKATALIEDLKQALEMSWGITERESALEQIDALWQGANEGAEYDLLASKEGKAYAQAVQDFGFQFACSDLPVNASGFDLVRFIYLVRAGFTLGYLDEQETRSALFSAAMFLAHNYRDWQHFAYSYLINFLIWNVASNNDKMAYNYALERVLGVNEVLSDPYSPLQGTSLDKLRTELQALIKEEV</sequence>
<evidence type="ECO:0000313" key="4">
    <source>
        <dbReference type="Proteomes" id="UP000294702"/>
    </source>
</evidence>